<feature type="compositionally biased region" description="Basic and acidic residues" evidence="4">
    <location>
        <begin position="466"/>
        <end position="479"/>
    </location>
</feature>
<dbReference type="Gene3D" id="2.60.40.1180">
    <property type="entry name" value="Golgi alpha-mannosidase II"/>
    <property type="match status" value="1"/>
</dbReference>
<evidence type="ECO:0000256" key="3">
    <source>
        <dbReference type="ARBA" id="ARBA00023295"/>
    </source>
</evidence>
<dbReference type="OrthoDB" id="3236218at2"/>
<dbReference type="InterPro" id="IPR013783">
    <property type="entry name" value="Ig-like_fold"/>
</dbReference>
<dbReference type="Gene3D" id="2.60.40.10">
    <property type="entry name" value="Immunoglobulins"/>
    <property type="match status" value="1"/>
</dbReference>
<dbReference type="GO" id="GO:0005980">
    <property type="term" value="P:glycogen catabolic process"/>
    <property type="evidence" value="ECO:0007669"/>
    <property type="project" value="InterPro"/>
</dbReference>
<dbReference type="InterPro" id="IPR044505">
    <property type="entry name" value="GlgX_Isoamylase_N_E_set"/>
</dbReference>
<dbReference type="RefSeq" id="WP_064504025.1">
    <property type="nucleotide sequence ID" value="NZ_LWHQ01000027.1"/>
</dbReference>
<dbReference type="GO" id="GO:0004135">
    <property type="term" value="F:amylo-alpha-1,6-glucosidase activity"/>
    <property type="evidence" value="ECO:0007669"/>
    <property type="project" value="InterPro"/>
</dbReference>
<dbReference type="NCBIfam" id="TIGR02100">
    <property type="entry name" value="glgX_debranch"/>
    <property type="match status" value="1"/>
</dbReference>
<proteinExistence type="inferred from homology"/>
<dbReference type="Gene3D" id="3.20.20.80">
    <property type="entry name" value="Glycosidases"/>
    <property type="match status" value="1"/>
</dbReference>
<evidence type="ECO:0000256" key="4">
    <source>
        <dbReference type="SAM" id="MobiDB-lite"/>
    </source>
</evidence>
<dbReference type="InterPro" id="IPR004193">
    <property type="entry name" value="Glyco_hydro_13_N"/>
</dbReference>
<dbReference type="Proteomes" id="UP000078316">
    <property type="component" value="Unassembled WGS sequence"/>
</dbReference>
<dbReference type="SMART" id="SM00642">
    <property type="entry name" value="Aamy"/>
    <property type="match status" value="1"/>
</dbReference>
<dbReference type="SUPFAM" id="SSF51445">
    <property type="entry name" value="(Trans)glycosidases"/>
    <property type="match status" value="1"/>
</dbReference>
<dbReference type="InterPro" id="IPR017853">
    <property type="entry name" value="GH"/>
</dbReference>
<dbReference type="InterPro" id="IPR013780">
    <property type="entry name" value="Glyco_hydro_b"/>
</dbReference>
<evidence type="ECO:0000313" key="6">
    <source>
        <dbReference type="EMBL" id="OAS24200.1"/>
    </source>
</evidence>
<organism evidence="6 7">
    <name type="scientific">Methylobacterium platani</name>
    <dbReference type="NCBI Taxonomy" id="427683"/>
    <lineage>
        <taxon>Bacteria</taxon>
        <taxon>Pseudomonadati</taxon>
        <taxon>Pseudomonadota</taxon>
        <taxon>Alphaproteobacteria</taxon>
        <taxon>Hyphomicrobiales</taxon>
        <taxon>Methylobacteriaceae</taxon>
        <taxon>Methylobacterium</taxon>
    </lineage>
</organism>
<reference evidence="6 7" key="1">
    <citation type="submission" date="2016-04" db="EMBL/GenBank/DDBJ databases">
        <authorList>
            <person name="Evans L.H."/>
            <person name="Alamgir A."/>
            <person name="Owens N."/>
            <person name="Weber N.D."/>
            <person name="Virtaneva K."/>
            <person name="Barbian K."/>
            <person name="Babar A."/>
            <person name="Rosenke K."/>
        </authorList>
    </citation>
    <scope>NUCLEOTIDE SEQUENCE [LARGE SCALE GENOMIC DNA]</scope>
    <source>
        <strain evidence="6 7">PMB02</strain>
    </source>
</reference>
<dbReference type="PANTHER" id="PTHR43002">
    <property type="entry name" value="GLYCOGEN DEBRANCHING ENZYME"/>
    <property type="match status" value="1"/>
</dbReference>
<gene>
    <name evidence="6" type="ORF">A5481_14770</name>
</gene>
<feature type="domain" description="Glycosyl hydrolase family 13 catalytic" evidence="5">
    <location>
        <begin position="186"/>
        <end position="569"/>
    </location>
</feature>
<dbReference type="CDD" id="cd11326">
    <property type="entry name" value="AmyAc_Glg_debranch"/>
    <property type="match status" value="1"/>
</dbReference>
<protein>
    <submittedName>
        <fullName evidence="6">Glycogen debranching enzyme</fullName>
    </submittedName>
</protein>
<dbReference type="AlphaFoldDB" id="A0A179SCS5"/>
<dbReference type="STRING" id="427683.A5481_14770"/>
<keyword evidence="3" id="KW-0326">Glycosidase</keyword>
<dbReference type="InterPro" id="IPR014756">
    <property type="entry name" value="Ig_E-set"/>
</dbReference>
<evidence type="ECO:0000313" key="7">
    <source>
        <dbReference type="Proteomes" id="UP000078316"/>
    </source>
</evidence>
<evidence type="ECO:0000259" key="5">
    <source>
        <dbReference type="SMART" id="SM00642"/>
    </source>
</evidence>
<feature type="region of interest" description="Disordered" evidence="4">
    <location>
        <begin position="466"/>
        <end position="490"/>
    </location>
</feature>
<comment type="caution">
    <text evidence="6">The sequence shown here is derived from an EMBL/GenBank/DDBJ whole genome shotgun (WGS) entry which is preliminary data.</text>
</comment>
<sequence>MIALDDGAPAPLGAHFDGRGVNVALFSAHATAVDLCLFDPTGRIQTDVIRLPRRTDDVWHGYLSGVLPGQLYGYRVHGPWEPGRGHRFNPHKLLLDPYAREIHGRVRWHDALYPARRGSHREDALDRRDSAPMMPKGVITAPEAPVHDDPPLRHPLVDSVIYEAHVRALTQAHPGVPLPWRGSYAALGHPAIVDHLVRLGVTAIELLPIQAFVDDRFLVEKGLSNFWGYSPLNYFSPEPRYLGPAGTAGLKSAIRQLHAAGIEVLIDVVYNHTCEGDHTGPSLSFRGIDNASYYKLQPDDPRRDIDCTGCGNTLDVAVPRVMQMVLDSLRHWVEAYRIDGFRFDLASSLARSPHDFTPRAAVLQAMAQDPVLSRVKLIAEPWDIGMGGYQLGGFPVGWSDWNDQFRDAARGFWRGDAGQLPKLTQGLTGSKEIFSASGRGPSASINFIASHDGYTLADVVAYEEKHNEANGEGNRDGHGHNVSRNYGVEGPTDDPTILSLRARQKRNLLATILLAQGVPMLLMGDERSRSQGGNNNAYCQDNPTSWVDWETDGGDPDLTAFTRYLLALRRDHRALRRRKFLTGETVAAGGLKDVHWLSPCGAEMDETAWGDAERRAFGMQIGNDAPDGRRLLILANAGEAVLDFQLAKVIGGPWTPLFDTTVADGRPVGREAVRRGGSLRLPGRALLVLARDGA</sequence>
<evidence type="ECO:0000256" key="1">
    <source>
        <dbReference type="ARBA" id="ARBA00008061"/>
    </source>
</evidence>
<dbReference type="Pfam" id="PF02922">
    <property type="entry name" value="CBM_48"/>
    <property type="match status" value="1"/>
</dbReference>
<dbReference type="InterPro" id="IPR006047">
    <property type="entry name" value="GH13_cat_dom"/>
</dbReference>
<comment type="similarity">
    <text evidence="1">Belongs to the glycosyl hydrolase 13 family.</text>
</comment>
<dbReference type="SUPFAM" id="SSF51011">
    <property type="entry name" value="Glycosyl hydrolase domain"/>
    <property type="match status" value="1"/>
</dbReference>
<accession>A0A179SCS5</accession>
<dbReference type="EMBL" id="LWHQ01000027">
    <property type="protein sequence ID" value="OAS24200.1"/>
    <property type="molecule type" value="Genomic_DNA"/>
</dbReference>
<dbReference type="InterPro" id="IPR011837">
    <property type="entry name" value="Glycogen_debranch_GlgX"/>
</dbReference>
<dbReference type="SUPFAM" id="SSF81296">
    <property type="entry name" value="E set domains"/>
    <property type="match status" value="1"/>
</dbReference>
<dbReference type="CDD" id="cd02856">
    <property type="entry name" value="E_set_GDE_Isoamylase_N"/>
    <property type="match status" value="1"/>
</dbReference>
<name>A0A179SCS5_9HYPH</name>
<evidence type="ECO:0000256" key="2">
    <source>
        <dbReference type="ARBA" id="ARBA00022801"/>
    </source>
</evidence>
<keyword evidence="2" id="KW-0378">Hydrolase</keyword>